<accession>A0A2M9DDT7</accession>
<feature type="transmembrane region" description="Helical" evidence="2">
    <location>
        <begin position="152"/>
        <end position="172"/>
    </location>
</feature>
<reference evidence="3 4" key="1">
    <citation type="submission" date="2017-01" db="EMBL/GenBank/DDBJ databases">
        <title>Genomic analysis of Xuhuaishuia manganoxidans DY6-4.</title>
        <authorList>
            <person name="Wang X."/>
        </authorList>
    </citation>
    <scope>NUCLEOTIDE SEQUENCE [LARGE SCALE GENOMIC DNA]</scope>
    <source>
        <strain evidence="3 4">DY6-4</strain>
    </source>
</reference>
<keyword evidence="2" id="KW-1133">Transmembrane helix</keyword>
<protein>
    <submittedName>
        <fullName evidence="3">Uncharacterized protein</fullName>
    </submittedName>
</protein>
<feature type="transmembrane region" description="Helical" evidence="2">
    <location>
        <begin position="45"/>
        <end position="68"/>
    </location>
</feature>
<keyword evidence="4" id="KW-1185">Reference proteome</keyword>
<sequence length="254" mass="26416">MEFLAALPLGLLIGMTHALESDHLAAVASLQSRGGGVRAMVSRGVAWGLGHTVSLFAVCLGVFFLGLTISGRMEAGLEFVVGLMIAGLGAHVLLRMRRERIHLHAHEHADRTRHLHLHSHAGEPVRHADSAHEHSHKSPERAALARRPRNGLVLAVGMMHGLAGSAGFLVLVSATADSLGQVLGYLLVFGLGSILGMAGLSAVVALPLGKLERLGGWLPGAAMTAIGLGAILVGGMLAQENFATLFGPLLDGHA</sequence>
<organism evidence="3 4">
    <name type="scientific">Brevirhabdus pacifica</name>
    <dbReference type="NCBI Taxonomy" id="1267768"/>
    <lineage>
        <taxon>Bacteria</taxon>
        <taxon>Pseudomonadati</taxon>
        <taxon>Pseudomonadota</taxon>
        <taxon>Alphaproteobacteria</taxon>
        <taxon>Rhodobacterales</taxon>
        <taxon>Paracoccaceae</taxon>
        <taxon>Brevirhabdus</taxon>
    </lineage>
</organism>
<feature type="compositionally biased region" description="Basic and acidic residues" evidence="1">
    <location>
        <begin position="121"/>
        <end position="140"/>
    </location>
</feature>
<evidence type="ECO:0000256" key="1">
    <source>
        <dbReference type="SAM" id="MobiDB-lite"/>
    </source>
</evidence>
<feature type="region of interest" description="Disordered" evidence="1">
    <location>
        <begin position="121"/>
        <end position="144"/>
    </location>
</feature>
<evidence type="ECO:0000313" key="4">
    <source>
        <dbReference type="Proteomes" id="UP000187266"/>
    </source>
</evidence>
<dbReference type="Proteomes" id="UP000187266">
    <property type="component" value="Chromosome"/>
</dbReference>
<gene>
    <name evidence="3" type="ORF">BV394_06880</name>
</gene>
<dbReference type="PANTHER" id="PTHR33876">
    <property type="entry name" value="UNNAMED PRODUCT"/>
    <property type="match status" value="1"/>
</dbReference>
<evidence type="ECO:0000313" key="3">
    <source>
        <dbReference type="EMBL" id="APX89472.1"/>
    </source>
</evidence>
<name>A0A1U7DHL3_9RHOB</name>
<dbReference type="RefSeq" id="WP_076979495.1">
    <property type="nucleotide sequence ID" value="NZ_CP019124.1"/>
</dbReference>
<keyword evidence="2" id="KW-0472">Membrane</keyword>
<feature type="transmembrane region" description="Helical" evidence="2">
    <location>
        <begin position="217"/>
        <end position="238"/>
    </location>
</feature>
<dbReference type="PANTHER" id="PTHR33876:SF4">
    <property type="entry name" value="CHLOROPLAST PROTEIN FOR GROWTH AND FERTILITY 2"/>
    <property type="match status" value="1"/>
</dbReference>
<proteinExistence type="predicted"/>
<feature type="transmembrane region" description="Helical" evidence="2">
    <location>
        <begin position="184"/>
        <end position="205"/>
    </location>
</feature>
<evidence type="ECO:0000256" key="2">
    <source>
        <dbReference type="SAM" id="Phobius"/>
    </source>
</evidence>
<keyword evidence="2" id="KW-0812">Transmembrane</keyword>
<accession>A0A1U7DHL3</accession>
<dbReference type="InterPro" id="IPR052776">
    <property type="entry name" value="Chloro_ReproSupport/MetalTrans"/>
</dbReference>
<dbReference type="EMBL" id="CP019124">
    <property type="protein sequence ID" value="APX89472.1"/>
    <property type="molecule type" value="Genomic_DNA"/>
</dbReference>
<dbReference type="STRING" id="1267768.BV394_06880"/>
<feature type="transmembrane region" description="Helical" evidence="2">
    <location>
        <begin position="75"/>
        <end position="94"/>
    </location>
</feature>
<dbReference type="AlphaFoldDB" id="A0A1U7DHL3"/>